<dbReference type="InParanoid" id="A0A0C3GYL7"/>
<dbReference type="Gene3D" id="3.80.10.10">
    <property type="entry name" value="Ribonuclease Inhibitor"/>
    <property type="match status" value="1"/>
</dbReference>
<accession>A0A0C3GYL7</accession>
<dbReference type="InterPro" id="IPR032675">
    <property type="entry name" value="LRR_dom_sf"/>
</dbReference>
<name>A0A0C3GYL7_OIDMZ</name>
<dbReference type="HOGENOM" id="CLU_481545_0_0_1"/>
<proteinExistence type="predicted"/>
<sequence length="566" mass="63961">MGFAPLWPIFGSARHHNYPDYKKLRKLTAARKKPRPMNLGRASLIVLPDDVILQILDLLQDLSPKSVANLARSDNVDRLDFISQTDLLRAIRMLEIRTAGHPDLQCLSCLSDLLIRMTGLEDIRWKGPTVGEPILQSLQKCPQVKFHACIIDNNGRNPQIRQLLADLAGSTVLSSIRLSAPYYRAEDCLEVTQPLKKLLLSCPNLRKLSIDIYQPRQGCVVFGPPPEYCGLGLSNGERPPPLEELEVHGYPWGYNSGGLSGFNCIGYPEMGHEMDYWADTFDWSRLCRLEDLSFTLADNLKPKLTALKHVRFATSWGRDQLCMQQFFEQVPSTLESICVPTLGFVGIAAITRHGSELRKLEIHQKELSSGEWKDDLITDRELVEIRDALPHLEELGIDVSRDGSDWPRSTLDIVASFPRLRNLTLWFELGGSKSKRMLPHLTMATASDLFTDLRLRSSKKSLQRLHVYSGCPPPPGHGLLSERAYWPESNSTSFVCEMAERDDDAAQGLFSVKCPKLSKQLNDKAIRIIRGEEERSTAENTTINFRVALDGPMEFTEWKDLEDRQL</sequence>
<dbReference type="SUPFAM" id="SSF52047">
    <property type="entry name" value="RNI-like"/>
    <property type="match status" value="1"/>
</dbReference>
<evidence type="ECO:0000313" key="1">
    <source>
        <dbReference type="EMBL" id="KIM95366.1"/>
    </source>
</evidence>
<reference evidence="2" key="2">
    <citation type="submission" date="2015-01" db="EMBL/GenBank/DDBJ databases">
        <title>Evolutionary Origins and Diversification of the Mycorrhizal Mutualists.</title>
        <authorList>
            <consortium name="DOE Joint Genome Institute"/>
            <consortium name="Mycorrhizal Genomics Consortium"/>
            <person name="Kohler A."/>
            <person name="Kuo A."/>
            <person name="Nagy L.G."/>
            <person name="Floudas D."/>
            <person name="Copeland A."/>
            <person name="Barry K.W."/>
            <person name="Cichocki N."/>
            <person name="Veneault-Fourrey C."/>
            <person name="LaButti K."/>
            <person name="Lindquist E.A."/>
            <person name="Lipzen A."/>
            <person name="Lundell T."/>
            <person name="Morin E."/>
            <person name="Murat C."/>
            <person name="Riley R."/>
            <person name="Ohm R."/>
            <person name="Sun H."/>
            <person name="Tunlid A."/>
            <person name="Henrissat B."/>
            <person name="Grigoriev I.V."/>
            <person name="Hibbett D.S."/>
            <person name="Martin F."/>
        </authorList>
    </citation>
    <scope>NUCLEOTIDE SEQUENCE [LARGE SCALE GENOMIC DNA]</scope>
    <source>
        <strain evidence="2">Zn</strain>
    </source>
</reference>
<reference evidence="1 2" key="1">
    <citation type="submission" date="2014-04" db="EMBL/GenBank/DDBJ databases">
        <authorList>
            <consortium name="DOE Joint Genome Institute"/>
            <person name="Kuo A."/>
            <person name="Martino E."/>
            <person name="Perotto S."/>
            <person name="Kohler A."/>
            <person name="Nagy L.G."/>
            <person name="Floudas D."/>
            <person name="Copeland A."/>
            <person name="Barry K.W."/>
            <person name="Cichocki N."/>
            <person name="Veneault-Fourrey C."/>
            <person name="LaButti K."/>
            <person name="Lindquist E.A."/>
            <person name="Lipzen A."/>
            <person name="Lundell T."/>
            <person name="Morin E."/>
            <person name="Murat C."/>
            <person name="Sun H."/>
            <person name="Tunlid A."/>
            <person name="Henrissat B."/>
            <person name="Grigoriev I.V."/>
            <person name="Hibbett D.S."/>
            <person name="Martin F."/>
            <person name="Nordberg H.P."/>
            <person name="Cantor M.N."/>
            <person name="Hua S.X."/>
        </authorList>
    </citation>
    <scope>NUCLEOTIDE SEQUENCE [LARGE SCALE GENOMIC DNA]</scope>
    <source>
        <strain evidence="1 2">Zn</strain>
    </source>
</reference>
<dbReference type="EMBL" id="KN832887">
    <property type="protein sequence ID" value="KIM95366.1"/>
    <property type="molecule type" value="Genomic_DNA"/>
</dbReference>
<evidence type="ECO:0000313" key="2">
    <source>
        <dbReference type="Proteomes" id="UP000054321"/>
    </source>
</evidence>
<organism evidence="1 2">
    <name type="scientific">Oidiodendron maius (strain Zn)</name>
    <dbReference type="NCBI Taxonomy" id="913774"/>
    <lineage>
        <taxon>Eukaryota</taxon>
        <taxon>Fungi</taxon>
        <taxon>Dikarya</taxon>
        <taxon>Ascomycota</taxon>
        <taxon>Pezizomycotina</taxon>
        <taxon>Leotiomycetes</taxon>
        <taxon>Leotiomycetes incertae sedis</taxon>
        <taxon>Myxotrichaceae</taxon>
        <taxon>Oidiodendron</taxon>
    </lineage>
</organism>
<dbReference type="OrthoDB" id="3945550at2759"/>
<evidence type="ECO:0008006" key="3">
    <source>
        <dbReference type="Google" id="ProtNLM"/>
    </source>
</evidence>
<dbReference type="AlphaFoldDB" id="A0A0C3GYL7"/>
<protein>
    <recommendedName>
        <fullName evidence="3">F-box domain-containing protein</fullName>
    </recommendedName>
</protein>
<keyword evidence="2" id="KW-1185">Reference proteome</keyword>
<dbReference type="Proteomes" id="UP000054321">
    <property type="component" value="Unassembled WGS sequence"/>
</dbReference>
<gene>
    <name evidence="1" type="ORF">OIDMADRAFT_34131</name>
</gene>
<dbReference type="STRING" id="913774.A0A0C3GYL7"/>